<comment type="cofactor">
    <cofactor evidence="1">
        <name>Mn(2+)</name>
        <dbReference type="ChEBI" id="CHEBI:29035"/>
    </cofactor>
</comment>
<dbReference type="InterPro" id="IPR036691">
    <property type="entry name" value="Endo/exonu/phosph_ase_sf"/>
</dbReference>
<accession>A0A420W450</accession>
<dbReference type="GO" id="GO:0006281">
    <property type="term" value="P:DNA repair"/>
    <property type="evidence" value="ECO:0007669"/>
    <property type="project" value="UniProtKB-KW"/>
</dbReference>
<dbReference type="AlphaFoldDB" id="A0A420W450"/>
<evidence type="ECO:0000256" key="3">
    <source>
        <dbReference type="ARBA" id="ARBA00022722"/>
    </source>
</evidence>
<keyword evidence="8" id="KW-0234">DNA repair</keyword>
<reference evidence="10 11" key="1">
    <citation type="submission" date="2018-10" db="EMBL/GenBank/DDBJ databases">
        <title>Sphingobacterium sp. M05W1-28.</title>
        <authorList>
            <person name="Cai H."/>
        </authorList>
    </citation>
    <scope>NUCLEOTIDE SEQUENCE [LARGE SCALE GENOMIC DNA]</scope>
    <source>
        <strain evidence="10 11">M05W1-28</strain>
    </source>
</reference>
<protein>
    <recommendedName>
        <fullName evidence="9">Endonuclease/exonuclease/phosphatase domain-containing protein</fullName>
    </recommendedName>
</protein>
<evidence type="ECO:0000256" key="6">
    <source>
        <dbReference type="ARBA" id="ARBA00022801"/>
    </source>
</evidence>
<dbReference type="PANTHER" id="PTHR15822">
    <property type="entry name" value="TRAF AND TNF RECEPTOR-ASSOCIATED PROTEIN"/>
    <property type="match status" value="1"/>
</dbReference>
<comment type="cofactor">
    <cofactor evidence="2">
        <name>Mg(2+)</name>
        <dbReference type="ChEBI" id="CHEBI:18420"/>
    </cofactor>
</comment>
<evidence type="ECO:0000313" key="10">
    <source>
        <dbReference type="EMBL" id="RKO73343.1"/>
    </source>
</evidence>
<keyword evidence="11" id="KW-1185">Reference proteome</keyword>
<proteinExistence type="predicted"/>
<sequence length="309" mass="35752">MYVEQTRDMLKKDNIKILTLIGLLCLTSFLYAQERAKLKIISYNIWNGFEKQQDRKDKFSAWMKKEQPDVVALQELVDFKRADLLQLAKTYAHNYAVLLKEEGYPVGISSRYPITVVNARLDKFWHGMLHVKIKNLDFIVTHLSPFSWQYRLGEAKQIAEYLKNNHLDSCIILGDLNAYSPLDAIWLEKQSSLKDNLIKWDTEHPQYGNMRGGRFDYSVLSTFLAMGFEDCIGRSIFPEIKRTSYPSATLYNWKWGDPRIATVSERLDYILLSEPLASHAKQVEVHNGPALEGISDHYPVSVVIDQLEK</sequence>
<evidence type="ECO:0000313" key="11">
    <source>
        <dbReference type="Proteomes" id="UP000282423"/>
    </source>
</evidence>
<keyword evidence="7" id="KW-0460">Magnesium</keyword>
<evidence type="ECO:0000259" key="9">
    <source>
        <dbReference type="Pfam" id="PF03372"/>
    </source>
</evidence>
<keyword evidence="3" id="KW-0540">Nuclease</keyword>
<evidence type="ECO:0000256" key="4">
    <source>
        <dbReference type="ARBA" id="ARBA00022723"/>
    </source>
</evidence>
<name>A0A420W450_9SPHI</name>
<gene>
    <name evidence="10" type="ORF">D7322_01350</name>
</gene>
<dbReference type="Pfam" id="PF03372">
    <property type="entry name" value="Exo_endo_phos"/>
    <property type="match status" value="1"/>
</dbReference>
<dbReference type="GO" id="GO:0016787">
    <property type="term" value="F:hydrolase activity"/>
    <property type="evidence" value="ECO:0007669"/>
    <property type="project" value="UniProtKB-KW"/>
</dbReference>
<keyword evidence="4" id="KW-0479">Metal-binding</keyword>
<organism evidence="10 11">
    <name type="scientific">Sphingobacterium puteale</name>
    <dbReference type="NCBI Taxonomy" id="2420510"/>
    <lineage>
        <taxon>Bacteria</taxon>
        <taxon>Pseudomonadati</taxon>
        <taxon>Bacteroidota</taxon>
        <taxon>Sphingobacteriia</taxon>
        <taxon>Sphingobacteriales</taxon>
        <taxon>Sphingobacteriaceae</taxon>
        <taxon>Sphingobacterium</taxon>
    </lineage>
</organism>
<dbReference type="Proteomes" id="UP000282423">
    <property type="component" value="Unassembled WGS sequence"/>
</dbReference>
<dbReference type="InterPro" id="IPR051547">
    <property type="entry name" value="TDP2-like"/>
</dbReference>
<feature type="domain" description="Endonuclease/exonuclease/phosphatase" evidence="9">
    <location>
        <begin position="41"/>
        <end position="297"/>
    </location>
</feature>
<evidence type="ECO:0000256" key="8">
    <source>
        <dbReference type="ARBA" id="ARBA00023204"/>
    </source>
</evidence>
<dbReference type="GO" id="GO:0046872">
    <property type="term" value="F:metal ion binding"/>
    <property type="evidence" value="ECO:0007669"/>
    <property type="project" value="UniProtKB-KW"/>
</dbReference>
<evidence type="ECO:0000256" key="1">
    <source>
        <dbReference type="ARBA" id="ARBA00001936"/>
    </source>
</evidence>
<dbReference type="OrthoDB" id="9778989at2"/>
<comment type="caution">
    <text evidence="10">The sequence shown here is derived from an EMBL/GenBank/DDBJ whole genome shotgun (WGS) entry which is preliminary data.</text>
</comment>
<evidence type="ECO:0000256" key="2">
    <source>
        <dbReference type="ARBA" id="ARBA00001946"/>
    </source>
</evidence>
<evidence type="ECO:0000256" key="5">
    <source>
        <dbReference type="ARBA" id="ARBA00022763"/>
    </source>
</evidence>
<keyword evidence="5" id="KW-0227">DNA damage</keyword>
<dbReference type="Gene3D" id="3.60.10.10">
    <property type="entry name" value="Endonuclease/exonuclease/phosphatase"/>
    <property type="match status" value="1"/>
</dbReference>
<keyword evidence="6" id="KW-0378">Hydrolase</keyword>
<dbReference type="InterPro" id="IPR005135">
    <property type="entry name" value="Endo/exonuclease/phosphatase"/>
</dbReference>
<dbReference type="SUPFAM" id="SSF56219">
    <property type="entry name" value="DNase I-like"/>
    <property type="match status" value="1"/>
</dbReference>
<dbReference type="PANTHER" id="PTHR15822:SF4">
    <property type="entry name" value="TYROSYL-DNA PHOSPHODIESTERASE 2"/>
    <property type="match status" value="1"/>
</dbReference>
<dbReference type="EMBL" id="RBWS01000001">
    <property type="protein sequence ID" value="RKO73343.1"/>
    <property type="molecule type" value="Genomic_DNA"/>
</dbReference>
<evidence type="ECO:0000256" key="7">
    <source>
        <dbReference type="ARBA" id="ARBA00022842"/>
    </source>
</evidence>
<dbReference type="GO" id="GO:0004518">
    <property type="term" value="F:nuclease activity"/>
    <property type="evidence" value="ECO:0007669"/>
    <property type="project" value="UniProtKB-KW"/>
</dbReference>